<name>A0A7X9FPE8_9DELT</name>
<comment type="caution">
    <text evidence="1">The sequence shown here is derived from an EMBL/GenBank/DDBJ whole genome shotgun (WGS) entry which is preliminary data.</text>
</comment>
<gene>
    <name evidence="1" type="ORF">GYA55_01880</name>
</gene>
<protein>
    <submittedName>
        <fullName evidence="1">Uncharacterized protein</fullName>
    </submittedName>
</protein>
<proteinExistence type="predicted"/>
<dbReference type="AlphaFoldDB" id="A0A7X9FPE8"/>
<dbReference type="Proteomes" id="UP000524246">
    <property type="component" value="Unassembled WGS sequence"/>
</dbReference>
<accession>A0A7X9FPE8</accession>
<feature type="non-terminal residue" evidence="1">
    <location>
        <position position="1"/>
    </location>
</feature>
<dbReference type="EMBL" id="JAAZON010000073">
    <property type="protein sequence ID" value="NMC61898.1"/>
    <property type="molecule type" value="Genomic_DNA"/>
</dbReference>
<organism evidence="1 2">
    <name type="scientific">SAR324 cluster bacterium</name>
    <dbReference type="NCBI Taxonomy" id="2024889"/>
    <lineage>
        <taxon>Bacteria</taxon>
        <taxon>Deltaproteobacteria</taxon>
        <taxon>SAR324 cluster</taxon>
    </lineage>
</organism>
<evidence type="ECO:0000313" key="1">
    <source>
        <dbReference type="EMBL" id="NMC61898.1"/>
    </source>
</evidence>
<sequence>KNQARAFYNLNYQTILRLRSKSQQQKWVKQNKVIYESILKTIKLIPASSTQCTVNECCFDEKINVKAKNELLSLIDRQYKLYKSIRKIIPGWGSPGVPCTRSKAECERDKRKYQDLLRWVDKRAKQIRSNELIQTKDIPLVDTECRNIYAV</sequence>
<reference evidence="1 2" key="1">
    <citation type="journal article" date="2020" name="Biotechnol. Biofuels">
        <title>New insights from the biogas microbiome by comprehensive genome-resolved metagenomics of nearly 1600 species originating from multiple anaerobic digesters.</title>
        <authorList>
            <person name="Campanaro S."/>
            <person name="Treu L."/>
            <person name="Rodriguez-R L.M."/>
            <person name="Kovalovszki A."/>
            <person name="Ziels R.M."/>
            <person name="Maus I."/>
            <person name="Zhu X."/>
            <person name="Kougias P.G."/>
            <person name="Basile A."/>
            <person name="Luo G."/>
            <person name="Schluter A."/>
            <person name="Konstantinidis K.T."/>
            <person name="Angelidaki I."/>
        </authorList>
    </citation>
    <scope>NUCLEOTIDE SEQUENCE [LARGE SCALE GENOMIC DNA]</scope>
    <source>
        <strain evidence="1">AS27yjCOA_65</strain>
    </source>
</reference>
<evidence type="ECO:0000313" key="2">
    <source>
        <dbReference type="Proteomes" id="UP000524246"/>
    </source>
</evidence>